<dbReference type="InterPro" id="IPR004563">
    <property type="entry name" value="Apolipo_AcylTrfase"/>
</dbReference>
<dbReference type="Pfam" id="PF00795">
    <property type="entry name" value="CN_hydrolase"/>
    <property type="match status" value="1"/>
</dbReference>
<feature type="transmembrane region" description="Helical" evidence="9">
    <location>
        <begin position="180"/>
        <end position="200"/>
    </location>
</feature>
<dbReference type="Pfam" id="PF20154">
    <property type="entry name" value="LNT_N"/>
    <property type="match status" value="1"/>
</dbReference>
<dbReference type="SUPFAM" id="SSF56317">
    <property type="entry name" value="Carbon-nitrogen hydrolase"/>
    <property type="match status" value="1"/>
</dbReference>
<dbReference type="PANTHER" id="PTHR38686:SF1">
    <property type="entry name" value="APOLIPOPROTEIN N-ACYLTRANSFERASE"/>
    <property type="match status" value="1"/>
</dbReference>
<organism evidence="11 12">
    <name type="scientific">Alcaligenes faecalis</name>
    <dbReference type="NCBI Taxonomy" id="511"/>
    <lineage>
        <taxon>Bacteria</taxon>
        <taxon>Pseudomonadati</taxon>
        <taxon>Pseudomonadota</taxon>
        <taxon>Betaproteobacteria</taxon>
        <taxon>Burkholderiales</taxon>
        <taxon>Alcaligenaceae</taxon>
        <taxon>Alcaligenes</taxon>
    </lineage>
</organism>
<dbReference type="InterPro" id="IPR036526">
    <property type="entry name" value="C-N_Hydrolase_sf"/>
</dbReference>
<dbReference type="GO" id="GO:0016410">
    <property type="term" value="F:N-acyltransferase activity"/>
    <property type="evidence" value="ECO:0007669"/>
    <property type="project" value="UniProtKB-UniRule"/>
</dbReference>
<dbReference type="HAMAP" id="MF_01148">
    <property type="entry name" value="Lnt"/>
    <property type="match status" value="1"/>
</dbReference>
<comment type="pathway">
    <text evidence="9">Protein modification; lipoprotein biosynthesis (N-acyl transfer).</text>
</comment>
<dbReference type="PANTHER" id="PTHR38686">
    <property type="entry name" value="APOLIPOPROTEIN N-ACYLTRANSFERASE"/>
    <property type="match status" value="1"/>
</dbReference>
<comment type="subcellular location">
    <subcellularLocation>
        <location evidence="1 9">Cell membrane</location>
        <topology evidence="1 9">Multi-pass membrane protein</topology>
    </subcellularLocation>
</comment>
<dbReference type="KEGG" id="afq:AFA_03200"/>
<evidence type="ECO:0000256" key="8">
    <source>
        <dbReference type="ARBA" id="ARBA00023315"/>
    </source>
</evidence>
<dbReference type="AlphaFoldDB" id="A0AB33CPS0"/>
<dbReference type="GO" id="GO:0042158">
    <property type="term" value="P:lipoprotein biosynthetic process"/>
    <property type="evidence" value="ECO:0007669"/>
    <property type="project" value="UniProtKB-UniRule"/>
</dbReference>
<dbReference type="GO" id="GO:0005886">
    <property type="term" value="C:plasma membrane"/>
    <property type="evidence" value="ECO:0007669"/>
    <property type="project" value="UniProtKB-SubCell"/>
</dbReference>
<dbReference type="EMBL" id="CP021641">
    <property type="protein sequence ID" value="ASR88545.1"/>
    <property type="molecule type" value="Genomic_DNA"/>
</dbReference>
<evidence type="ECO:0000256" key="9">
    <source>
        <dbReference type="HAMAP-Rule" id="MF_01148"/>
    </source>
</evidence>
<keyword evidence="6 9" id="KW-1133">Transmembrane helix</keyword>
<evidence type="ECO:0000256" key="2">
    <source>
        <dbReference type="ARBA" id="ARBA00010065"/>
    </source>
</evidence>
<keyword evidence="5 9" id="KW-0812">Transmembrane</keyword>
<feature type="transmembrane region" description="Helical" evidence="9">
    <location>
        <begin position="515"/>
        <end position="533"/>
    </location>
</feature>
<protein>
    <recommendedName>
        <fullName evidence="9">Apolipoprotein N-acyltransferase</fullName>
        <shortName evidence="9">ALP N-acyltransferase</shortName>
        <ecNumber evidence="9">2.3.1.269</ecNumber>
    </recommendedName>
</protein>
<dbReference type="Gene3D" id="3.60.110.10">
    <property type="entry name" value="Carbon-nitrogen hydrolase"/>
    <property type="match status" value="1"/>
</dbReference>
<dbReference type="EC" id="2.3.1.269" evidence="9"/>
<evidence type="ECO:0000256" key="6">
    <source>
        <dbReference type="ARBA" id="ARBA00022989"/>
    </source>
</evidence>
<feature type="transmembrane region" description="Helical" evidence="9">
    <location>
        <begin position="37"/>
        <end position="55"/>
    </location>
</feature>
<keyword evidence="3 9" id="KW-1003">Cell membrane</keyword>
<name>A0AB33CPS0_ALCFA</name>
<dbReference type="Proteomes" id="UP000214561">
    <property type="component" value="Chromosome"/>
</dbReference>
<dbReference type="PROSITE" id="PS50263">
    <property type="entry name" value="CN_HYDROLASE"/>
    <property type="match status" value="1"/>
</dbReference>
<comment type="catalytic activity">
    <reaction evidence="9">
        <text>N-terminal S-1,2-diacyl-sn-glyceryl-L-cysteinyl-[lipoprotein] + a glycerophospholipid = N-acyl-S-1,2-diacyl-sn-glyceryl-L-cysteinyl-[lipoprotein] + a 2-acyl-sn-glycero-3-phospholipid + H(+)</text>
        <dbReference type="Rhea" id="RHEA:48228"/>
        <dbReference type="Rhea" id="RHEA-COMP:14681"/>
        <dbReference type="Rhea" id="RHEA-COMP:14684"/>
        <dbReference type="ChEBI" id="CHEBI:15378"/>
        <dbReference type="ChEBI" id="CHEBI:136912"/>
        <dbReference type="ChEBI" id="CHEBI:140656"/>
        <dbReference type="ChEBI" id="CHEBI:140657"/>
        <dbReference type="ChEBI" id="CHEBI:140660"/>
        <dbReference type="EC" id="2.3.1.269"/>
    </reaction>
</comment>
<evidence type="ECO:0000259" key="10">
    <source>
        <dbReference type="PROSITE" id="PS50263"/>
    </source>
</evidence>
<keyword evidence="4 9" id="KW-0808">Transferase</keyword>
<gene>
    <name evidence="9" type="primary">lnt</name>
    <name evidence="11" type="ORF">AFA_03200</name>
</gene>
<feature type="transmembrane region" description="Helical" evidence="9">
    <location>
        <begin position="12"/>
        <end position="31"/>
    </location>
</feature>
<dbReference type="InterPro" id="IPR045378">
    <property type="entry name" value="LNT_N"/>
</dbReference>
<evidence type="ECO:0000256" key="1">
    <source>
        <dbReference type="ARBA" id="ARBA00004651"/>
    </source>
</evidence>
<feature type="domain" description="CN hydrolase" evidence="10">
    <location>
        <begin position="246"/>
        <end position="505"/>
    </location>
</feature>
<evidence type="ECO:0000256" key="7">
    <source>
        <dbReference type="ARBA" id="ARBA00023136"/>
    </source>
</evidence>
<reference evidence="11 12" key="1">
    <citation type="submission" date="2017-05" db="EMBL/GenBank/DDBJ databases">
        <authorList>
            <person name="Qiu J.G."/>
            <person name="He J."/>
        </authorList>
    </citation>
    <scope>NUCLEOTIDE SEQUENCE [LARGE SCALE GENOMIC DNA]</scope>
    <source>
        <strain evidence="11 12">JQ135</strain>
    </source>
</reference>
<feature type="transmembrane region" description="Helical" evidence="9">
    <location>
        <begin position="95"/>
        <end position="119"/>
    </location>
</feature>
<evidence type="ECO:0000256" key="4">
    <source>
        <dbReference type="ARBA" id="ARBA00022679"/>
    </source>
</evidence>
<proteinExistence type="inferred from homology"/>
<dbReference type="InterPro" id="IPR003010">
    <property type="entry name" value="C-N_Hydrolase"/>
</dbReference>
<keyword evidence="8 9" id="KW-0012">Acyltransferase</keyword>
<accession>A0AB33CPS0</accession>
<evidence type="ECO:0000256" key="5">
    <source>
        <dbReference type="ARBA" id="ARBA00022692"/>
    </source>
</evidence>
<sequence length="540" mass="59201">MNKADSKPLPQALSVALLLVLGGLHALSFSIGPLPSWLLPFYQITLLAIACSQIMGSRSVRQAFGRSYLFGLGHFGVGIYWLYISMHQYGGMPSWMAALGVLLLAAALALFPALASAVWQRLRPKHDSDSWLPRLLLSAGWASCWALSEWLRGNLLTGFPWLNIGYAHAEGMFTGWAPVVGVYGLAWLSAFSAAVIAQFAASKDKNQSPSSAIGIGIAMIFGLIGISLPHIAWVQSHGAPFIARLVQGNVDQSAKFGPDMSEGIERYYELANLPAKSPEDAPRLIVLPETVIPILQNRLESSFWLRWTELAQRRQANLVLGVPMDRGTVNGKLSYTNSALLISPETQPQDIINSTASYYDKHHLVPFGEFIPTGFQWFVDMMNIPLGDFHRGALPQAPFKMAEGRVAPNICYEDVFGEEIIQAVQGGPDQEGATLLLNISNLGWFGDSWALSQHLQISRMRALETGRPMLRATNTGMTAAIDPYGRIRAVLPPLTPGVLDVEVQGTTGLTPYVKYGNLPFLIWAGLILLVFAWRSRRHQP</sequence>
<evidence type="ECO:0000313" key="11">
    <source>
        <dbReference type="EMBL" id="ASR88545.1"/>
    </source>
</evidence>
<evidence type="ECO:0000256" key="3">
    <source>
        <dbReference type="ARBA" id="ARBA00022475"/>
    </source>
</evidence>
<dbReference type="CDD" id="cd07571">
    <property type="entry name" value="ALP_N-acyl_transferase"/>
    <property type="match status" value="1"/>
</dbReference>
<feature type="transmembrane region" description="Helical" evidence="9">
    <location>
        <begin position="67"/>
        <end position="83"/>
    </location>
</feature>
<dbReference type="GeneID" id="96867816"/>
<comment type="similarity">
    <text evidence="2 9">Belongs to the CN hydrolase family. Apolipoprotein N-acyltransferase subfamily.</text>
</comment>
<dbReference type="NCBIfam" id="TIGR00546">
    <property type="entry name" value="lnt"/>
    <property type="match status" value="1"/>
</dbReference>
<evidence type="ECO:0000313" key="12">
    <source>
        <dbReference type="Proteomes" id="UP000214561"/>
    </source>
</evidence>
<feature type="transmembrane region" description="Helical" evidence="9">
    <location>
        <begin position="212"/>
        <end position="233"/>
    </location>
</feature>
<comment type="function">
    <text evidence="9">Catalyzes the phospholipid dependent N-acylation of the N-terminal cysteine of apolipoprotein, the last step in lipoprotein maturation.</text>
</comment>
<dbReference type="RefSeq" id="WP_094195677.1">
    <property type="nucleotide sequence ID" value="NZ_CP021641.1"/>
</dbReference>
<keyword evidence="7 9" id="KW-0472">Membrane</keyword>